<evidence type="ECO:0000256" key="5">
    <source>
        <dbReference type="SAM" id="MobiDB-lite"/>
    </source>
</evidence>
<comment type="caution">
    <text evidence="7">The sequence shown here is derived from an EMBL/GenBank/DDBJ whole genome shotgun (WGS) entry which is preliminary data.</text>
</comment>
<dbReference type="RefSeq" id="WP_129006213.1">
    <property type="nucleotide sequence ID" value="NZ_SDHZ01000005.1"/>
</dbReference>
<dbReference type="GO" id="GO:0009055">
    <property type="term" value="F:electron transfer activity"/>
    <property type="evidence" value="ECO:0007669"/>
    <property type="project" value="InterPro"/>
</dbReference>
<feature type="compositionally biased region" description="Low complexity" evidence="5">
    <location>
        <begin position="197"/>
        <end position="208"/>
    </location>
</feature>
<dbReference type="PROSITE" id="PS51007">
    <property type="entry name" value="CYTC"/>
    <property type="match status" value="1"/>
</dbReference>
<dbReference type="InterPro" id="IPR009056">
    <property type="entry name" value="Cyt_c-like_dom"/>
</dbReference>
<dbReference type="EMBL" id="SDHZ01000005">
    <property type="protein sequence ID" value="RXK80981.1"/>
    <property type="molecule type" value="Genomic_DNA"/>
</dbReference>
<name>A0A4Q1D1K0_9BACT</name>
<feature type="domain" description="Cytochrome c" evidence="6">
    <location>
        <begin position="102"/>
        <end position="192"/>
    </location>
</feature>
<evidence type="ECO:0000256" key="2">
    <source>
        <dbReference type="ARBA" id="ARBA00022723"/>
    </source>
</evidence>
<dbReference type="SUPFAM" id="SSF46626">
    <property type="entry name" value="Cytochrome c"/>
    <property type="match status" value="1"/>
</dbReference>
<sequence>MKKLSIILVLAAGVTIVGCSDVKRKPGSVYMPDMAYSRAYETYADHSNLAEQGIFYNSQPVSGTIARDRVLPFSIKKDAAGDTVNYYAARQVQNPLPPLNEKEMKEVERLYLVNCGICHGPKLDGNGPIYKGGEGPYPAKPAQLVGDAKYESMPEGQMYYSVEYGKNLMGSYASQLSSKQRWSIIHYIKAKQGKTSAAPAAAATPTAAQDSTGTEKK</sequence>
<evidence type="ECO:0000256" key="1">
    <source>
        <dbReference type="ARBA" id="ARBA00022617"/>
    </source>
</evidence>
<accession>A0A4Q1D1K0</accession>
<dbReference type="InterPro" id="IPR036909">
    <property type="entry name" value="Cyt_c-like_dom_sf"/>
</dbReference>
<dbReference type="Proteomes" id="UP000290545">
    <property type="component" value="Unassembled WGS sequence"/>
</dbReference>
<dbReference type="PANTHER" id="PTHR40394:SF2">
    <property type="entry name" value="QUINOL:CYTOCHROME C OXIDOREDUCTASE MEMBRANE PROTEIN"/>
    <property type="match status" value="1"/>
</dbReference>
<dbReference type="Pfam" id="PF13442">
    <property type="entry name" value="Cytochrome_CBB3"/>
    <property type="match status" value="1"/>
</dbReference>
<proteinExistence type="predicted"/>
<evidence type="ECO:0000313" key="7">
    <source>
        <dbReference type="EMBL" id="RXK80981.1"/>
    </source>
</evidence>
<dbReference type="Gene3D" id="1.10.760.10">
    <property type="entry name" value="Cytochrome c-like domain"/>
    <property type="match status" value="1"/>
</dbReference>
<dbReference type="GO" id="GO:0020037">
    <property type="term" value="F:heme binding"/>
    <property type="evidence" value="ECO:0007669"/>
    <property type="project" value="InterPro"/>
</dbReference>
<feature type="region of interest" description="Disordered" evidence="5">
    <location>
        <begin position="193"/>
        <end position="217"/>
    </location>
</feature>
<keyword evidence="3 4" id="KW-0408">Iron</keyword>
<dbReference type="GO" id="GO:0046872">
    <property type="term" value="F:metal ion binding"/>
    <property type="evidence" value="ECO:0007669"/>
    <property type="project" value="UniProtKB-KW"/>
</dbReference>
<reference evidence="7 8" key="1">
    <citation type="submission" date="2019-01" db="EMBL/GenBank/DDBJ databases">
        <title>Filimonas sp. strain TTM-71.</title>
        <authorList>
            <person name="Chen W.-M."/>
        </authorList>
    </citation>
    <scope>NUCLEOTIDE SEQUENCE [LARGE SCALE GENOMIC DNA]</scope>
    <source>
        <strain evidence="7 8">TTM-71</strain>
    </source>
</reference>
<protein>
    <submittedName>
        <fullName evidence="7">Cytochrome c</fullName>
    </submittedName>
</protein>
<evidence type="ECO:0000256" key="4">
    <source>
        <dbReference type="PROSITE-ProRule" id="PRU00433"/>
    </source>
</evidence>
<gene>
    <name evidence="7" type="ORF">ESB13_22780</name>
</gene>
<keyword evidence="8" id="KW-1185">Reference proteome</keyword>
<keyword evidence="1 4" id="KW-0349">Heme</keyword>
<dbReference type="PROSITE" id="PS51257">
    <property type="entry name" value="PROKAR_LIPOPROTEIN"/>
    <property type="match status" value="1"/>
</dbReference>
<dbReference type="OrthoDB" id="9796771at2"/>
<dbReference type="AlphaFoldDB" id="A0A4Q1D1K0"/>
<dbReference type="PANTHER" id="PTHR40394">
    <property type="entry name" value="LIPOPROTEIN-RELATED"/>
    <property type="match status" value="1"/>
</dbReference>
<organism evidence="7 8">
    <name type="scientific">Filimonas effusa</name>
    <dbReference type="NCBI Taxonomy" id="2508721"/>
    <lineage>
        <taxon>Bacteria</taxon>
        <taxon>Pseudomonadati</taxon>
        <taxon>Bacteroidota</taxon>
        <taxon>Chitinophagia</taxon>
        <taxon>Chitinophagales</taxon>
        <taxon>Chitinophagaceae</taxon>
        <taxon>Filimonas</taxon>
    </lineage>
</organism>
<evidence type="ECO:0000313" key="8">
    <source>
        <dbReference type="Proteomes" id="UP000290545"/>
    </source>
</evidence>
<evidence type="ECO:0000259" key="6">
    <source>
        <dbReference type="PROSITE" id="PS51007"/>
    </source>
</evidence>
<keyword evidence="2 4" id="KW-0479">Metal-binding</keyword>
<evidence type="ECO:0000256" key="3">
    <source>
        <dbReference type="ARBA" id="ARBA00023004"/>
    </source>
</evidence>